<accession>A0ACC1SJA6</accession>
<name>A0ACC1SJA6_9APHY</name>
<evidence type="ECO:0000313" key="2">
    <source>
        <dbReference type="Proteomes" id="UP001148662"/>
    </source>
</evidence>
<evidence type="ECO:0000313" key="1">
    <source>
        <dbReference type="EMBL" id="KAJ3540907.1"/>
    </source>
</evidence>
<organism evidence="1 2">
    <name type="scientific">Phlebia brevispora</name>
    <dbReference type="NCBI Taxonomy" id="194682"/>
    <lineage>
        <taxon>Eukaryota</taxon>
        <taxon>Fungi</taxon>
        <taxon>Dikarya</taxon>
        <taxon>Basidiomycota</taxon>
        <taxon>Agaricomycotina</taxon>
        <taxon>Agaricomycetes</taxon>
        <taxon>Polyporales</taxon>
        <taxon>Meruliaceae</taxon>
        <taxon>Phlebia</taxon>
    </lineage>
</organism>
<reference evidence="1" key="1">
    <citation type="submission" date="2022-07" db="EMBL/GenBank/DDBJ databases">
        <title>Genome Sequence of Phlebia brevispora.</title>
        <authorList>
            <person name="Buettner E."/>
        </authorList>
    </citation>
    <scope>NUCLEOTIDE SEQUENCE</scope>
    <source>
        <strain evidence="1">MPL23</strain>
    </source>
</reference>
<gene>
    <name evidence="1" type="ORF">NM688_g6160</name>
</gene>
<comment type="caution">
    <text evidence="1">The sequence shown here is derived from an EMBL/GenBank/DDBJ whole genome shotgun (WGS) entry which is preliminary data.</text>
</comment>
<dbReference type="Proteomes" id="UP001148662">
    <property type="component" value="Unassembled WGS sequence"/>
</dbReference>
<keyword evidence="2" id="KW-1185">Reference proteome</keyword>
<dbReference type="EMBL" id="JANHOG010001228">
    <property type="protein sequence ID" value="KAJ3540907.1"/>
    <property type="molecule type" value="Genomic_DNA"/>
</dbReference>
<proteinExistence type="predicted"/>
<sequence>MSSPTTLAPPEFNAVPLLGRFTDAYVVVTHAQVLRHIMHSDVYLLEIREEESGPLVSKVHCCHSLVRRPSTHAARDKCSSAFELSLLDSMQQALATYSIYYYSVLNYSNPAVFLSSFWSVFATLLLDVVEAFLLQSFLVVRIWRLSRNLWLTGICGILTLTHLGVLLVFPIRSFRLPNAQDSVIELRWSSIIGLSVSLVANIAIAVTMSFCLGRQRTGFKQSDNMITRLIVLTLTTGSLPFTFELGELVTYLISPTTFYDLFFSFSKSKLYVLSLLTILNTREAIRNNGQLMLDQINSIPLSNLGVERSDRSQSAVNIIVTNSIETDKTAVDNIPFESFES</sequence>
<protein>
    <submittedName>
        <fullName evidence="1">Uncharacterized protein</fullName>
    </submittedName>
</protein>